<proteinExistence type="predicted"/>
<dbReference type="OrthoDB" id="3295903at2"/>
<accession>A0A0A6UQ64</accession>
<comment type="caution">
    <text evidence="1">The sequence shown here is derived from an EMBL/GenBank/DDBJ whole genome shotgun (WGS) entry which is preliminary data.</text>
</comment>
<dbReference type="STRING" id="1869.MB27_10935"/>
<dbReference type="EMBL" id="JRTT01000010">
    <property type="protein sequence ID" value="KHD77586.1"/>
    <property type="molecule type" value="Genomic_DNA"/>
</dbReference>
<organism evidence="1 2">
    <name type="scientific">Actinoplanes utahensis</name>
    <dbReference type="NCBI Taxonomy" id="1869"/>
    <lineage>
        <taxon>Bacteria</taxon>
        <taxon>Bacillati</taxon>
        <taxon>Actinomycetota</taxon>
        <taxon>Actinomycetes</taxon>
        <taxon>Micromonosporales</taxon>
        <taxon>Micromonosporaceae</taxon>
        <taxon>Actinoplanes</taxon>
    </lineage>
</organism>
<gene>
    <name evidence="1" type="ORF">MB27_10935</name>
</gene>
<evidence type="ECO:0000313" key="2">
    <source>
        <dbReference type="Proteomes" id="UP000054537"/>
    </source>
</evidence>
<reference evidence="1 2" key="1">
    <citation type="submission" date="2014-10" db="EMBL/GenBank/DDBJ databases">
        <title>Draft genome sequence of Actinoplanes utahensis NRRL 12052.</title>
        <authorList>
            <person name="Velasco-Bucheli B."/>
            <person name="del Cerro C."/>
            <person name="Hormigo D."/>
            <person name="Garcia J.L."/>
            <person name="Acebal C."/>
            <person name="Arroyo M."/>
            <person name="de la Mata I."/>
        </authorList>
    </citation>
    <scope>NUCLEOTIDE SEQUENCE [LARGE SCALE GENOMIC DNA]</scope>
    <source>
        <strain evidence="1 2">NRRL 12052</strain>
    </source>
</reference>
<dbReference type="AlphaFoldDB" id="A0A0A6UQ64"/>
<dbReference type="Proteomes" id="UP000054537">
    <property type="component" value="Unassembled WGS sequence"/>
</dbReference>
<evidence type="ECO:0000313" key="1">
    <source>
        <dbReference type="EMBL" id="KHD77586.1"/>
    </source>
</evidence>
<name>A0A0A6UQ64_ACTUT</name>
<sequence>MFSLGLGLASLIAGLPVLPVAQALPVAPAVLRLTPAAVGRVPVGGSAREAERMLRRVLGTPNRTWNGKGCELDPASGPRRALIWGSLTVSLEPAAGAGRLIGWTVGAGRIPPRVRLPHGVTTATTVGAAKRAIPGAITRWDEVFQKYWITTPAEPSMRWAGDRADGSGRITYLTNAFEPCE</sequence>
<dbReference type="RefSeq" id="WP_043524106.1">
    <property type="nucleotide sequence ID" value="NZ_BAABKU010000015.1"/>
</dbReference>
<protein>
    <submittedName>
        <fullName evidence="1">Uncharacterized protein</fullName>
    </submittedName>
</protein>
<keyword evidence="2" id="KW-1185">Reference proteome</keyword>